<keyword evidence="2" id="KW-1185">Reference proteome</keyword>
<dbReference type="EMBL" id="JBHRTP010000117">
    <property type="protein sequence ID" value="MFC3111395.1"/>
    <property type="molecule type" value="Genomic_DNA"/>
</dbReference>
<reference evidence="2" key="1">
    <citation type="journal article" date="2019" name="Int. J. Syst. Evol. Microbiol.">
        <title>The Global Catalogue of Microorganisms (GCM) 10K type strain sequencing project: providing services to taxonomists for standard genome sequencing and annotation.</title>
        <authorList>
            <consortium name="The Broad Institute Genomics Platform"/>
            <consortium name="The Broad Institute Genome Sequencing Center for Infectious Disease"/>
            <person name="Wu L."/>
            <person name="Ma J."/>
        </authorList>
    </citation>
    <scope>NUCLEOTIDE SEQUENCE [LARGE SCALE GENOMIC DNA]</scope>
    <source>
        <strain evidence="2">KCTC 42986</strain>
    </source>
</reference>
<evidence type="ECO:0000313" key="2">
    <source>
        <dbReference type="Proteomes" id="UP001595530"/>
    </source>
</evidence>
<protein>
    <submittedName>
        <fullName evidence="1">Uncharacterized protein</fullName>
    </submittedName>
</protein>
<dbReference type="RefSeq" id="WP_390333511.1">
    <property type="nucleotide sequence ID" value="NZ_JBHRTP010000117.1"/>
</dbReference>
<gene>
    <name evidence="1" type="ORF">ACFOFO_26220</name>
</gene>
<comment type="caution">
    <text evidence="1">The sequence shown here is derived from an EMBL/GenBank/DDBJ whole genome shotgun (WGS) entry which is preliminary data.</text>
</comment>
<organism evidence="1 2">
    <name type="scientific">Undibacterium arcticum</name>
    <dbReference type="NCBI Taxonomy" id="1762892"/>
    <lineage>
        <taxon>Bacteria</taxon>
        <taxon>Pseudomonadati</taxon>
        <taxon>Pseudomonadota</taxon>
        <taxon>Betaproteobacteria</taxon>
        <taxon>Burkholderiales</taxon>
        <taxon>Oxalobacteraceae</taxon>
        <taxon>Undibacterium</taxon>
    </lineage>
</organism>
<feature type="non-terminal residue" evidence="1">
    <location>
        <position position="1"/>
    </location>
</feature>
<sequence>IKSATARGSFSQNMDGVMEAINQPSKVQVRDWLKHRQLKTEPPPDIEQIRRELGWGTAEKIKPAPSAVLQAIANI</sequence>
<accession>A0ABV7F8Z0</accession>
<dbReference type="Proteomes" id="UP001595530">
    <property type="component" value="Unassembled WGS sequence"/>
</dbReference>
<name>A0ABV7F8Z0_9BURK</name>
<proteinExistence type="predicted"/>
<evidence type="ECO:0000313" key="1">
    <source>
        <dbReference type="EMBL" id="MFC3111395.1"/>
    </source>
</evidence>